<reference evidence="3" key="3">
    <citation type="submission" date="2006-01" db="EMBL/GenBank/DDBJ databases">
        <authorList>
            <person name="Buell R."/>
        </authorList>
    </citation>
    <scope>NUCLEOTIDE SEQUENCE</scope>
</reference>
<proteinExistence type="predicted"/>
<reference evidence="3" key="1">
    <citation type="journal article" date="2005" name="BMC Biol.">
        <title>The sequence of rice chromosomes 11 and 12, rich in disease resistance genes and recent gene duplications.</title>
        <authorList>
            <consortium name="The rice chromosomes 11 and 12 sequencing consortia"/>
        </authorList>
    </citation>
    <scope>NUCLEOTIDE SEQUENCE [LARGE SCALE GENOMIC DNA]</scope>
</reference>
<feature type="region of interest" description="Disordered" evidence="1">
    <location>
        <begin position="41"/>
        <end position="228"/>
    </location>
</feature>
<gene>
    <name evidence="3" type="ordered locus">LOC_Os12g06550</name>
</gene>
<accession>Q2QXC0</accession>
<feature type="compositionally biased region" description="Acidic residues" evidence="1">
    <location>
        <begin position="597"/>
        <end position="618"/>
    </location>
</feature>
<feature type="region of interest" description="Disordered" evidence="1">
    <location>
        <begin position="586"/>
        <end position="627"/>
    </location>
</feature>
<organism evidence="3">
    <name type="scientific">Oryza sativa subsp. japonica</name>
    <name type="common">Rice</name>
    <dbReference type="NCBI Taxonomy" id="39947"/>
    <lineage>
        <taxon>Eukaryota</taxon>
        <taxon>Viridiplantae</taxon>
        <taxon>Streptophyta</taxon>
        <taxon>Embryophyta</taxon>
        <taxon>Tracheophyta</taxon>
        <taxon>Spermatophyta</taxon>
        <taxon>Magnoliopsida</taxon>
        <taxon>Liliopsida</taxon>
        <taxon>Poales</taxon>
        <taxon>Poaceae</taxon>
        <taxon>BOP clade</taxon>
        <taxon>Oryzoideae</taxon>
        <taxon>Oryzeae</taxon>
        <taxon>Oryzinae</taxon>
        <taxon>Oryza</taxon>
        <taxon>Oryza sativa</taxon>
    </lineage>
</organism>
<dbReference type="AlphaFoldDB" id="Q2QXC0"/>
<feature type="compositionally biased region" description="Low complexity" evidence="1">
    <location>
        <begin position="160"/>
        <end position="175"/>
    </location>
</feature>
<dbReference type="InterPro" id="IPR011676">
    <property type="entry name" value="DUF1618"/>
</dbReference>
<dbReference type="PANTHER" id="PTHR33086:SF6">
    <property type="entry name" value="OS01G0245532 PROTEIN"/>
    <property type="match status" value="1"/>
</dbReference>
<reference evidence="3" key="2">
    <citation type="submission" date="2005-04" db="EMBL/GenBank/DDBJ databases">
        <authorList>
            <person name="Buell C.R."/>
            <person name="Wing R.A."/>
            <person name="McCombie W.A."/>
            <person name="Ouyang S."/>
        </authorList>
    </citation>
    <scope>NUCLEOTIDE SEQUENCE</scope>
</reference>
<evidence type="ECO:0000259" key="2">
    <source>
        <dbReference type="Pfam" id="PF07762"/>
    </source>
</evidence>
<evidence type="ECO:0000313" key="3">
    <source>
        <dbReference type="EMBL" id="ABA96553.1"/>
    </source>
</evidence>
<sequence length="658" mass="71965">MAASLPRCPLVAAAAIALASGERRGDRSIAAVITPAINLRVTPPRPRSRRDINPPHLDPRKPPTPSPSSSSQSLDRHHPPPFARHGRRGLAAACSGEHGGWRRSSDGKGAGRSCFFTTGTASDDQAGRHSSAAGSDGQGARRSCFFTTGTASDDQAGRHSSAAGSDGQGGDAPQPRDANQGGTPTPMVKGGGAASPPPPGAHHLTTKEEEEDAQRDRDRARDEDDEAPARRCSWVILQAVTRVKDLPPGEDLAFKSEKPPGTSVLYVDKAIGFFNFVVPRAKPFSVNLSRPRPTTPLVVAVHGSGMVVASAFNGVRYFCDAHTRVATMIPPIPPMEPSLIPPVISIGVVQDPIRPDYTMVACLVCTNSSPQFMELRCWTYTSGSQWVVKPLTNCLQHPVWGSQGGVLSHMNKIWFVDLPLGLLFCDPFIEKPKLTYVALPEGCLMLVPDIRSRHNLEKRRCVKISQDKICYVQLDEGEACLWSLLYSESESPEWQLEYKAPLADIWGDKIYKTSGLTPGKVPAIAMIDPTDCAVLYFIEQDVLFSFDIRSKRVLMSKSLEMRTDFCYPSQFLHSWLLPSNMFEENGPVESDKLPSNDLDEQSDSDDDEESDNEDDEDEEHGRQNSWVCAQEVISSGQAAWEYFESQLEAVQGNQDGEQ</sequence>
<dbReference type="PANTHER" id="PTHR33086">
    <property type="entry name" value="OS05G0468200 PROTEIN-RELATED"/>
    <property type="match status" value="1"/>
</dbReference>
<protein>
    <submittedName>
        <fullName evidence="3">Expressed protein</fullName>
    </submittedName>
</protein>
<evidence type="ECO:0000256" key="1">
    <source>
        <dbReference type="SAM" id="MobiDB-lite"/>
    </source>
</evidence>
<dbReference type="HOGENOM" id="CLU_028076_2_1_1"/>
<name>Q2QXC0_ORYSJ</name>
<feature type="domain" description="DUF1618" evidence="2">
    <location>
        <begin position="416"/>
        <end position="536"/>
    </location>
</feature>
<feature type="compositionally biased region" description="Basic and acidic residues" evidence="1">
    <location>
        <begin position="49"/>
        <end position="61"/>
    </location>
</feature>
<dbReference type="EMBL" id="DP000011">
    <property type="protein sequence ID" value="ABA96553.1"/>
    <property type="molecule type" value="Genomic_DNA"/>
</dbReference>
<dbReference type="Pfam" id="PF07762">
    <property type="entry name" value="DUF1618"/>
    <property type="match status" value="1"/>
</dbReference>